<accession>A0A8C9GLH2</accession>
<protein>
    <submittedName>
        <fullName evidence="1">Uncharacterized protein</fullName>
    </submittedName>
</protein>
<dbReference type="PANTHER" id="PTHR46254:SF12">
    <property type="entry name" value="RNA BINDING MOTIF SINGLE STRANDED INTERACTING PROTEIN 2"/>
    <property type="match status" value="1"/>
</dbReference>
<dbReference type="PANTHER" id="PTHR46254">
    <property type="entry name" value="PROTEIN GVQW1-RELATED"/>
    <property type="match status" value="1"/>
</dbReference>
<keyword evidence="2" id="KW-1185">Reference proteome</keyword>
<dbReference type="AlphaFoldDB" id="A0A8C9GLH2"/>
<name>A0A8C9GLH2_9PRIM</name>
<dbReference type="Proteomes" id="UP000694416">
    <property type="component" value="Unplaced"/>
</dbReference>
<reference evidence="1" key="2">
    <citation type="submission" date="2025-09" db="UniProtKB">
        <authorList>
            <consortium name="Ensembl"/>
        </authorList>
    </citation>
    <scope>IDENTIFICATION</scope>
</reference>
<sequence length="196" mass="21677">MLNSLCSRCREEPEHSGAKKALKVFSVTCISAQVFRLSPTVADQPDPTAVEDLNCAQPPPAGSCASISTYGPSHHPHNRSKEKDLGPLQASACTLAGTNCSPLINSELPRLSFRLKSRMKLKHILLKTLLNHKLHLNSNLDFCFFFLETESCSVTQAGVQRCNLSSLQPLPPGLRRFSCLSLPRSWDYRHEPPWPG</sequence>
<reference evidence="1" key="1">
    <citation type="submission" date="2025-08" db="UniProtKB">
        <authorList>
            <consortium name="Ensembl"/>
        </authorList>
    </citation>
    <scope>IDENTIFICATION</scope>
</reference>
<proteinExistence type="predicted"/>
<organism evidence="1 2">
    <name type="scientific">Piliocolobus tephrosceles</name>
    <name type="common">Ugandan red Colobus</name>
    <dbReference type="NCBI Taxonomy" id="591936"/>
    <lineage>
        <taxon>Eukaryota</taxon>
        <taxon>Metazoa</taxon>
        <taxon>Chordata</taxon>
        <taxon>Craniata</taxon>
        <taxon>Vertebrata</taxon>
        <taxon>Euteleostomi</taxon>
        <taxon>Mammalia</taxon>
        <taxon>Eutheria</taxon>
        <taxon>Euarchontoglires</taxon>
        <taxon>Primates</taxon>
        <taxon>Haplorrhini</taxon>
        <taxon>Catarrhini</taxon>
        <taxon>Cercopithecidae</taxon>
        <taxon>Colobinae</taxon>
        <taxon>Piliocolobus</taxon>
    </lineage>
</organism>
<evidence type="ECO:0000313" key="2">
    <source>
        <dbReference type="Proteomes" id="UP000694416"/>
    </source>
</evidence>
<dbReference type="Ensembl" id="ENSPTET00000009104.1">
    <property type="protein sequence ID" value="ENSPTEP00000005930.1"/>
    <property type="gene ID" value="ENSPTEG00000006838.1"/>
</dbReference>
<evidence type="ECO:0000313" key="1">
    <source>
        <dbReference type="Ensembl" id="ENSPTEP00000005930.1"/>
    </source>
</evidence>